<evidence type="ECO:0000313" key="2">
    <source>
        <dbReference type="Proteomes" id="UP000325313"/>
    </source>
</evidence>
<dbReference type="EMBL" id="VDEP01000072">
    <property type="protein sequence ID" value="KAA1133362.1"/>
    <property type="molecule type" value="Genomic_DNA"/>
</dbReference>
<proteinExistence type="predicted"/>
<name>A0A5B0S6D6_PUCGR</name>
<dbReference type="Proteomes" id="UP000325313">
    <property type="component" value="Unassembled WGS sequence"/>
</dbReference>
<evidence type="ECO:0000313" key="1">
    <source>
        <dbReference type="EMBL" id="KAA1133362.1"/>
    </source>
</evidence>
<sequence length="127" mass="14311">MPQQLPISVWPPDTPPLSETIIKSHPSGNKHSAILTRPQLGSAKLRPTSTHVLQFSIAQLDASSQESTEIEREPGCLKPRWERLQKSESARDDVTGDDRHDVMIHYSYWLTGSDYCELIDGTPWTLC</sequence>
<comment type="caution">
    <text evidence="1">The sequence shown here is derived from an EMBL/GenBank/DDBJ whole genome shotgun (WGS) entry which is preliminary data.</text>
</comment>
<accession>A0A5B0S6D6</accession>
<gene>
    <name evidence="1" type="ORF">PGTUg99_027653</name>
</gene>
<dbReference type="AlphaFoldDB" id="A0A5B0S6D6"/>
<reference evidence="1 2" key="1">
    <citation type="submission" date="2019-05" db="EMBL/GenBank/DDBJ databases">
        <title>Emergence of the Ug99 lineage of the wheat stem rust pathogen through somatic hybridization.</title>
        <authorList>
            <person name="Li F."/>
            <person name="Upadhyaya N.M."/>
            <person name="Sperschneider J."/>
            <person name="Matny O."/>
            <person name="Nguyen-Phuc H."/>
            <person name="Mago R."/>
            <person name="Raley C."/>
            <person name="Miller M.E."/>
            <person name="Silverstein K.A.T."/>
            <person name="Henningsen E."/>
            <person name="Hirsch C.D."/>
            <person name="Visser B."/>
            <person name="Pretorius Z.A."/>
            <person name="Steffenson B.J."/>
            <person name="Schwessinger B."/>
            <person name="Dodds P.N."/>
            <person name="Figueroa M."/>
        </authorList>
    </citation>
    <scope>NUCLEOTIDE SEQUENCE [LARGE SCALE GENOMIC DNA]</scope>
    <source>
        <strain evidence="1 2">Ug99</strain>
    </source>
</reference>
<organism evidence="1 2">
    <name type="scientific">Puccinia graminis f. sp. tritici</name>
    <dbReference type="NCBI Taxonomy" id="56615"/>
    <lineage>
        <taxon>Eukaryota</taxon>
        <taxon>Fungi</taxon>
        <taxon>Dikarya</taxon>
        <taxon>Basidiomycota</taxon>
        <taxon>Pucciniomycotina</taxon>
        <taxon>Pucciniomycetes</taxon>
        <taxon>Pucciniales</taxon>
        <taxon>Pucciniaceae</taxon>
        <taxon>Puccinia</taxon>
    </lineage>
</organism>
<protein>
    <submittedName>
        <fullName evidence="1">Uncharacterized protein</fullName>
    </submittedName>
</protein>